<proteinExistence type="predicted"/>
<dbReference type="InterPro" id="IPR050275">
    <property type="entry name" value="PGM_Phosphatase"/>
</dbReference>
<comment type="caution">
    <text evidence="2">The sequence shown here is derived from an EMBL/GenBank/DDBJ whole genome shotgun (WGS) entry which is preliminary data.</text>
</comment>
<dbReference type="InterPro" id="IPR029033">
    <property type="entry name" value="His_PPase_superfam"/>
</dbReference>
<gene>
    <name evidence="2" type="ORF">IU449_04810</name>
</gene>
<name>A0ABS0D5W5_9NOCA</name>
<evidence type="ECO:0000313" key="3">
    <source>
        <dbReference type="Proteomes" id="UP000707731"/>
    </source>
</evidence>
<dbReference type="Gene3D" id="3.40.50.1240">
    <property type="entry name" value="Phosphoglycerate mutase-like"/>
    <property type="match status" value="1"/>
</dbReference>
<dbReference type="RefSeq" id="WP_195000720.1">
    <property type="nucleotide sequence ID" value="NZ_JADLQN010000001.1"/>
</dbReference>
<feature type="compositionally biased region" description="Gly residues" evidence="1">
    <location>
        <begin position="226"/>
        <end position="235"/>
    </location>
</feature>
<evidence type="ECO:0000256" key="1">
    <source>
        <dbReference type="SAM" id="MobiDB-lite"/>
    </source>
</evidence>
<protein>
    <submittedName>
        <fullName evidence="2">MSMEG_4193 family putative phosphomutase</fullName>
    </submittedName>
</protein>
<keyword evidence="3" id="KW-1185">Reference proteome</keyword>
<dbReference type="PANTHER" id="PTHR48100">
    <property type="entry name" value="BROAD-SPECIFICITY PHOSPHATASE YOR283W-RELATED"/>
    <property type="match status" value="1"/>
</dbReference>
<dbReference type="EMBL" id="JADLQN010000001">
    <property type="protein sequence ID" value="MBF6353875.1"/>
    <property type="molecule type" value="Genomic_DNA"/>
</dbReference>
<dbReference type="InterPro" id="IPR022492">
    <property type="entry name" value="Phosphomutase_MSMEG4193_put"/>
</dbReference>
<feature type="compositionally biased region" description="Basic and acidic residues" evidence="1">
    <location>
        <begin position="213"/>
        <end position="222"/>
    </location>
</feature>
<reference evidence="2 3" key="1">
    <citation type="submission" date="2020-10" db="EMBL/GenBank/DDBJ databases">
        <title>Identification of Nocardia species via Next-generation sequencing and recognition of intraspecies genetic diversity.</title>
        <authorList>
            <person name="Li P."/>
            <person name="Li P."/>
            <person name="Lu B."/>
        </authorList>
    </citation>
    <scope>NUCLEOTIDE SEQUENCE [LARGE SCALE GENOMIC DNA]</scope>
    <source>
        <strain evidence="2 3">BJ06-0143</strain>
    </source>
</reference>
<sequence length="244" mass="26354">MTVILLRHGVSTSNTARTLAGRSHGVDLTEHGDEQARALADRLAALPIRHIVASPLLRCRRTVAPLAEKLSLDPHEDERIVEVDYGDWTGKVIADLLKEPLWKVVQRHASGAVFPGGEGLAQVQQRAVTAIREHDRVFAQRHGHDVLWVACTHGDVIKSVLADALGIHLDGFQRIVVEPASISVIRYTPHAPYVWRINDTGTDLGALAAVREPAPDAEREHPSGPVPGGEVGGTAGTDNGNARR</sequence>
<dbReference type="PANTHER" id="PTHR48100:SF2">
    <property type="entry name" value="CONSERVED PROTEIN"/>
    <property type="match status" value="1"/>
</dbReference>
<dbReference type="NCBIfam" id="TIGR03848">
    <property type="entry name" value="MSMEG_4193"/>
    <property type="match status" value="1"/>
</dbReference>
<accession>A0ABS0D5W5</accession>
<dbReference type="InterPro" id="IPR013078">
    <property type="entry name" value="His_Pase_superF_clade-1"/>
</dbReference>
<feature type="region of interest" description="Disordered" evidence="1">
    <location>
        <begin position="210"/>
        <end position="244"/>
    </location>
</feature>
<dbReference type="Pfam" id="PF00300">
    <property type="entry name" value="His_Phos_1"/>
    <property type="match status" value="1"/>
</dbReference>
<dbReference type="SUPFAM" id="SSF53254">
    <property type="entry name" value="Phosphoglycerate mutase-like"/>
    <property type="match status" value="1"/>
</dbReference>
<organism evidence="2 3">
    <name type="scientific">Nocardia higoensis</name>
    <dbReference type="NCBI Taxonomy" id="228599"/>
    <lineage>
        <taxon>Bacteria</taxon>
        <taxon>Bacillati</taxon>
        <taxon>Actinomycetota</taxon>
        <taxon>Actinomycetes</taxon>
        <taxon>Mycobacteriales</taxon>
        <taxon>Nocardiaceae</taxon>
        <taxon>Nocardia</taxon>
    </lineage>
</organism>
<dbReference type="CDD" id="cd07067">
    <property type="entry name" value="HP_PGM_like"/>
    <property type="match status" value="1"/>
</dbReference>
<evidence type="ECO:0000313" key="2">
    <source>
        <dbReference type="EMBL" id="MBF6353875.1"/>
    </source>
</evidence>
<dbReference type="Proteomes" id="UP000707731">
    <property type="component" value="Unassembled WGS sequence"/>
</dbReference>
<dbReference type="SMART" id="SM00855">
    <property type="entry name" value="PGAM"/>
    <property type="match status" value="1"/>
</dbReference>